<evidence type="ECO:0000313" key="2">
    <source>
        <dbReference type="Proteomes" id="UP000287166"/>
    </source>
</evidence>
<gene>
    <name evidence="1" type="ORF">SCP_1800200</name>
</gene>
<protein>
    <submittedName>
        <fullName evidence="1">Uncharacterized protein</fullName>
    </submittedName>
</protein>
<dbReference type="RefSeq" id="XP_027620911.1">
    <property type="nucleotide sequence ID" value="XM_027765110.1"/>
</dbReference>
<organism evidence="1 2">
    <name type="scientific">Sparassis crispa</name>
    <dbReference type="NCBI Taxonomy" id="139825"/>
    <lineage>
        <taxon>Eukaryota</taxon>
        <taxon>Fungi</taxon>
        <taxon>Dikarya</taxon>
        <taxon>Basidiomycota</taxon>
        <taxon>Agaricomycotina</taxon>
        <taxon>Agaricomycetes</taxon>
        <taxon>Polyporales</taxon>
        <taxon>Sparassidaceae</taxon>
        <taxon>Sparassis</taxon>
    </lineage>
</organism>
<name>A0A401H6C1_9APHY</name>
<sequence length="236" mass="26603">MSAPASAASPLYVDQLTPPVNTAFFIRKEFVLPLKDNIAWQVTAYVFITGANPTEPRFEEKGGVVYVVLVHGGRGTYSSLFPFEQMQFKVKLEGMTPQMQLPPTGSGEPEYNAHGEKMPDTKYTIQFERSMAMFLNGGNEPYMFDAKFEQVFVRHDLGTQTGDVMADGTGTAFSISGFRFKNDTETLEIYGLSVFKRTKPLRELKLLFEYEVFPNAVFLKPPQWESETYTVALPFP</sequence>
<dbReference type="Proteomes" id="UP000287166">
    <property type="component" value="Unassembled WGS sequence"/>
</dbReference>
<keyword evidence="2" id="KW-1185">Reference proteome</keyword>
<dbReference type="EMBL" id="BFAD01000018">
    <property type="protein sequence ID" value="GBE89998.1"/>
    <property type="molecule type" value="Genomic_DNA"/>
</dbReference>
<dbReference type="GeneID" id="38786915"/>
<comment type="caution">
    <text evidence="1">The sequence shown here is derived from an EMBL/GenBank/DDBJ whole genome shotgun (WGS) entry which is preliminary data.</text>
</comment>
<reference evidence="1 2" key="1">
    <citation type="journal article" date="2018" name="Sci. Rep.">
        <title>Genome sequence of the cauliflower mushroom Sparassis crispa (Hanabiratake) and its association with beneficial usage.</title>
        <authorList>
            <person name="Kiyama R."/>
            <person name="Furutani Y."/>
            <person name="Kawaguchi K."/>
            <person name="Nakanishi T."/>
        </authorList>
    </citation>
    <scope>NUCLEOTIDE SEQUENCE [LARGE SCALE GENOMIC DNA]</scope>
</reference>
<dbReference type="AlphaFoldDB" id="A0A401H6C1"/>
<dbReference type="OrthoDB" id="3003360at2759"/>
<accession>A0A401H6C1</accession>
<proteinExistence type="predicted"/>
<dbReference type="InParanoid" id="A0A401H6C1"/>
<evidence type="ECO:0000313" key="1">
    <source>
        <dbReference type="EMBL" id="GBE89998.1"/>
    </source>
</evidence>